<protein>
    <recommendedName>
        <fullName evidence="6 7">Large ribosomal subunit protein bL9</fullName>
    </recommendedName>
</protein>
<dbReference type="GO" id="GO:0003735">
    <property type="term" value="F:structural constituent of ribosome"/>
    <property type="evidence" value="ECO:0007669"/>
    <property type="project" value="InterPro"/>
</dbReference>
<dbReference type="InterPro" id="IPR020594">
    <property type="entry name" value="Ribosomal_bL9_bac/chp"/>
</dbReference>
<dbReference type="NCBIfam" id="TIGR00158">
    <property type="entry name" value="L9"/>
    <property type="match status" value="1"/>
</dbReference>
<dbReference type="KEGG" id="trc:DYE49_02845"/>
<dbReference type="Pfam" id="PF01281">
    <property type="entry name" value="Ribosomal_L9_N"/>
    <property type="match status" value="1"/>
</dbReference>
<dbReference type="Proteomes" id="UP000593591">
    <property type="component" value="Chromosome"/>
</dbReference>
<dbReference type="GO" id="GO:0006412">
    <property type="term" value="P:translation"/>
    <property type="evidence" value="ECO:0007669"/>
    <property type="project" value="UniProtKB-UniRule"/>
</dbReference>
<reference evidence="10 11" key="1">
    <citation type="submission" date="2018-08" db="EMBL/GenBank/DDBJ databases">
        <title>The first complete genome of Treponema rectale (CHPAT), a commensal spirochete of the bovine rectum.</title>
        <authorList>
            <person name="Staton G.J."/>
            <person name="Clegg S.R."/>
            <person name="Carter S.D."/>
            <person name="Radford A.D."/>
            <person name="Darby A."/>
            <person name="Hall N."/>
            <person name="Birtles R.J."/>
            <person name="Evans N.J."/>
        </authorList>
    </citation>
    <scope>NUCLEOTIDE SEQUENCE [LARGE SCALE GENOMIC DNA]</scope>
    <source>
        <strain evidence="10 11">CHPA</strain>
    </source>
</reference>
<feature type="domain" description="Ribosomal protein L9" evidence="9">
    <location>
        <begin position="13"/>
        <end position="40"/>
    </location>
</feature>
<evidence type="ECO:0000256" key="8">
    <source>
        <dbReference type="SAM" id="Coils"/>
    </source>
</evidence>
<dbReference type="SUPFAM" id="SSF55658">
    <property type="entry name" value="L9 N-domain-like"/>
    <property type="match status" value="1"/>
</dbReference>
<dbReference type="Gene3D" id="3.40.5.10">
    <property type="entry name" value="Ribosomal protein L9, N-terminal domain"/>
    <property type="match status" value="1"/>
</dbReference>
<evidence type="ECO:0000256" key="7">
    <source>
        <dbReference type="HAMAP-Rule" id="MF_00503"/>
    </source>
</evidence>
<dbReference type="PANTHER" id="PTHR21368">
    <property type="entry name" value="50S RIBOSOMAL PROTEIN L9"/>
    <property type="match status" value="1"/>
</dbReference>
<dbReference type="EMBL" id="CP031517">
    <property type="protein sequence ID" value="QOS39449.1"/>
    <property type="molecule type" value="Genomic_DNA"/>
</dbReference>
<dbReference type="InterPro" id="IPR020069">
    <property type="entry name" value="Ribosomal_bL9_C"/>
</dbReference>
<feature type="coiled-coil region" evidence="8">
    <location>
        <begin position="44"/>
        <end position="78"/>
    </location>
</feature>
<dbReference type="InterPro" id="IPR020070">
    <property type="entry name" value="Ribosomal_bL9_N"/>
</dbReference>
<keyword evidence="8" id="KW-0175">Coiled coil</keyword>
<evidence type="ECO:0000256" key="1">
    <source>
        <dbReference type="ARBA" id="ARBA00010605"/>
    </source>
</evidence>
<keyword evidence="4 7" id="KW-0689">Ribosomal protein</keyword>
<evidence type="ECO:0000256" key="5">
    <source>
        <dbReference type="ARBA" id="ARBA00023274"/>
    </source>
</evidence>
<name>A0A7M1XIN2_9SPIR</name>
<dbReference type="HAMAP" id="MF_00503">
    <property type="entry name" value="Ribosomal_bL9"/>
    <property type="match status" value="1"/>
</dbReference>
<evidence type="ECO:0000259" key="9">
    <source>
        <dbReference type="PROSITE" id="PS00651"/>
    </source>
</evidence>
<dbReference type="Gene3D" id="3.10.430.100">
    <property type="entry name" value="Ribosomal protein L9, C-terminal domain"/>
    <property type="match status" value="1"/>
</dbReference>
<comment type="function">
    <text evidence="7">Binds to the 23S rRNA.</text>
</comment>
<keyword evidence="3 7" id="KW-0694">RNA-binding</keyword>
<evidence type="ECO:0000256" key="3">
    <source>
        <dbReference type="ARBA" id="ARBA00022884"/>
    </source>
</evidence>
<evidence type="ECO:0000256" key="6">
    <source>
        <dbReference type="ARBA" id="ARBA00035292"/>
    </source>
</evidence>
<proteinExistence type="inferred from homology"/>
<sequence length="152" mass="17032">MKVLMKKDLRKVGKRGEVIDVSDGYGANYLIPNGFAVLYTADAQKQFAIEKEQERQEIERKTQEAKLLAEQLKTITLEFTASAGRNGDMIGTISFKKILEALKKDHDIKLDKGQIVEKDVIINGFGLTTLKVNIFNGVIGVIRVHVSLKEKK</sequence>
<dbReference type="AlphaFoldDB" id="A0A7M1XIN2"/>
<accession>A0A7M1XIN2</accession>
<evidence type="ECO:0000313" key="10">
    <source>
        <dbReference type="EMBL" id="QOS39449.1"/>
    </source>
</evidence>
<dbReference type="GO" id="GO:0019843">
    <property type="term" value="F:rRNA binding"/>
    <property type="evidence" value="ECO:0007669"/>
    <property type="project" value="UniProtKB-UniRule"/>
</dbReference>
<evidence type="ECO:0000256" key="2">
    <source>
        <dbReference type="ARBA" id="ARBA00022730"/>
    </source>
</evidence>
<dbReference type="InterPro" id="IPR036791">
    <property type="entry name" value="Ribosomal_bL9_C_sf"/>
</dbReference>
<dbReference type="SUPFAM" id="SSF55653">
    <property type="entry name" value="Ribosomal protein L9 C-domain"/>
    <property type="match status" value="1"/>
</dbReference>
<dbReference type="InterPro" id="IPR009027">
    <property type="entry name" value="Ribosomal_bL9/RNase_H1_N"/>
</dbReference>
<evidence type="ECO:0000313" key="11">
    <source>
        <dbReference type="Proteomes" id="UP000593591"/>
    </source>
</evidence>
<keyword evidence="2 7" id="KW-0699">rRNA-binding</keyword>
<keyword evidence="5 7" id="KW-0687">Ribonucleoprotein</keyword>
<comment type="similarity">
    <text evidence="1 7">Belongs to the bacterial ribosomal protein bL9 family.</text>
</comment>
<dbReference type="InterPro" id="IPR000244">
    <property type="entry name" value="Ribosomal_bL9"/>
</dbReference>
<dbReference type="GO" id="GO:0005840">
    <property type="term" value="C:ribosome"/>
    <property type="evidence" value="ECO:0007669"/>
    <property type="project" value="UniProtKB-KW"/>
</dbReference>
<dbReference type="GO" id="GO:1990904">
    <property type="term" value="C:ribonucleoprotein complex"/>
    <property type="evidence" value="ECO:0007669"/>
    <property type="project" value="UniProtKB-KW"/>
</dbReference>
<evidence type="ECO:0000256" key="4">
    <source>
        <dbReference type="ARBA" id="ARBA00022980"/>
    </source>
</evidence>
<dbReference type="Pfam" id="PF03948">
    <property type="entry name" value="Ribosomal_L9_C"/>
    <property type="match status" value="1"/>
</dbReference>
<organism evidence="10 11">
    <name type="scientific">Treponema rectale</name>
    <dbReference type="NCBI Taxonomy" id="744512"/>
    <lineage>
        <taxon>Bacteria</taxon>
        <taxon>Pseudomonadati</taxon>
        <taxon>Spirochaetota</taxon>
        <taxon>Spirochaetia</taxon>
        <taxon>Spirochaetales</taxon>
        <taxon>Treponemataceae</taxon>
        <taxon>Treponema</taxon>
    </lineage>
</organism>
<dbReference type="InterPro" id="IPR036935">
    <property type="entry name" value="Ribosomal_bL9_N_sf"/>
</dbReference>
<dbReference type="PROSITE" id="PS00651">
    <property type="entry name" value="RIBOSOMAL_L9"/>
    <property type="match status" value="1"/>
</dbReference>
<gene>
    <name evidence="7 10" type="primary">rplI</name>
    <name evidence="10" type="ORF">DYE49_02845</name>
</gene>